<name>A0A0L8GW11_OCTBM</name>
<feature type="transmembrane region" description="Helical" evidence="5">
    <location>
        <begin position="100"/>
        <end position="122"/>
    </location>
</feature>
<dbReference type="PANTHER" id="PTHR10924">
    <property type="entry name" value="MAJOR FACILITATOR SUPERFAMILY PROTEIN-RELATED"/>
    <property type="match status" value="1"/>
</dbReference>
<evidence type="ECO:0000256" key="1">
    <source>
        <dbReference type="ARBA" id="ARBA00004141"/>
    </source>
</evidence>
<dbReference type="PANTHER" id="PTHR10924:SF6">
    <property type="entry name" value="SOLUTE CARRIER FAMILY 49 MEMBER A3"/>
    <property type="match status" value="1"/>
</dbReference>
<protein>
    <recommendedName>
        <fullName evidence="6">Major facilitator superfamily (MFS) profile domain-containing protein</fullName>
    </recommendedName>
</protein>
<dbReference type="InterPro" id="IPR011701">
    <property type="entry name" value="MFS"/>
</dbReference>
<dbReference type="InterPro" id="IPR020846">
    <property type="entry name" value="MFS_dom"/>
</dbReference>
<feature type="transmembrane region" description="Helical" evidence="5">
    <location>
        <begin position="31"/>
        <end position="51"/>
    </location>
</feature>
<proteinExistence type="predicted"/>
<dbReference type="InterPro" id="IPR049680">
    <property type="entry name" value="FLVCR1-2_SLC49-like"/>
</dbReference>
<dbReference type="Pfam" id="PF07690">
    <property type="entry name" value="MFS_1"/>
    <property type="match status" value="1"/>
</dbReference>
<evidence type="ECO:0000256" key="4">
    <source>
        <dbReference type="ARBA" id="ARBA00023136"/>
    </source>
</evidence>
<dbReference type="SUPFAM" id="SSF103473">
    <property type="entry name" value="MFS general substrate transporter"/>
    <property type="match status" value="1"/>
</dbReference>
<dbReference type="STRING" id="37653.A0A0L8GW11"/>
<reference evidence="7" key="1">
    <citation type="submission" date="2015-07" db="EMBL/GenBank/DDBJ databases">
        <title>MeaNS - Measles Nucleotide Surveillance Program.</title>
        <authorList>
            <person name="Tran T."/>
            <person name="Druce J."/>
        </authorList>
    </citation>
    <scope>NUCLEOTIDE SEQUENCE</scope>
    <source>
        <strain evidence="7">UCB-OBI-ISO-001</strain>
        <tissue evidence="7">Gonad</tissue>
    </source>
</reference>
<dbReference type="PROSITE" id="PS50850">
    <property type="entry name" value="MFS"/>
    <property type="match status" value="1"/>
</dbReference>
<dbReference type="EMBL" id="KQ420176">
    <property type="protein sequence ID" value="KOF81024.1"/>
    <property type="molecule type" value="Genomic_DNA"/>
</dbReference>
<gene>
    <name evidence="7" type="ORF">OCBIM_22027082mg</name>
</gene>
<sequence length="200" mass="22026">MADINSCDVTSTDVSVNTPRMDKYKVYKQRWYILAVISVINFSNSVIWITFSPVADVTTRYFNITIKQVNWLSLVYLIATVPFGIAAIWLIDSVGLRSSIILSALLNCIGSILRVVSCYIPAVSRFPVLITGQTLAACAQPFILISPTKMAALWFKDDQRATANMLASMANPLGIMVANLVSPAVVTNKDRMPFLVITLT</sequence>
<keyword evidence="3 5" id="KW-1133">Transmembrane helix</keyword>
<dbReference type="InterPro" id="IPR036259">
    <property type="entry name" value="MFS_trans_sf"/>
</dbReference>
<evidence type="ECO:0000259" key="6">
    <source>
        <dbReference type="PROSITE" id="PS50850"/>
    </source>
</evidence>
<feature type="transmembrane region" description="Helical" evidence="5">
    <location>
        <begin position="128"/>
        <end position="145"/>
    </location>
</feature>
<dbReference type="GO" id="GO:0022857">
    <property type="term" value="F:transmembrane transporter activity"/>
    <property type="evidence" value="ECO:0007669"/>
    <property type="project" value="InterPro"/>
</dbReference>
<keyword evidence="2 5" id="KW-0812">Transmembrane</keyword>
<evidence type="ECO:0000256" key="5">
    <source>
        <dbReference type="SAM" id="Phobius"/>
    </source>
</evidence>
<dbReference type="GO" id="GO:0016020">
    <property type="term" value="C:membrane"/>
    <property type="evidence" value="ECO:0007669"/>
    <property type="project" value="UniProtKB-SubCell"/>
</dbReference>
<dbReference type="AlphaFoldDB" id="A0A0L8GW11"/>
<comment type="subcellular location">
    <subcellularLocation>
        <location evidence="1">Membrane</location>
        <topology evidence="1">Multi-pass membrane protein</topology>
    </subcellularLocation>
</comment>
<feature type="domain" description="Major facilitator superfamily (MFS) profile" evidence="6">
    <location>
        <begin position="33"/>
        <end position="200"/>
    </location>
</feature>
<evidence type="ECO:0000256" key="2">
    <source>
        <dbReference type="ARBA" id="ARBA00022692"/>
    </source>
</evidence>
<feature type="transmembrane region" description="Helical" evidence="5">
    <location>
        <begin position="71"/>
        <end position="91"/>
    </location>
</feature>
<evidence type="ECO:0000313" key="7">
    <source>
        <dbReference type="EMBL" id="KOF81024.1"/>
    </source>
</evidence>
<dbReference type="Gene3D" id="1.20.1250.20">
    <property type="entry name" value="MFS general substrate transporter like domains"/>
    <property type="match status" value="1"/>
</dbReference>
<organism evidence="7">
    <name type="scientific">Octopus bimaculoides</name>
    <name type="common">California two-spotted octopus</name>
    <dbReference type="NCBI Taxonomy" id="37653"/>
    <lineage>
        <taxon>Eukaryota</taxon>
        <taxon>Metazoa</taxon>
        <taxon>Spiralia</taxon>
        <taxon>Lophotrochozoa</taxon>
        <taxon>Mollusca</taxon>
        <taxon>Cephalopoda</taxon>
        <taxon>Coleoidea</taxon>
        <taxon>Octopodiformes</taxon>
        <taxon>Octopoda</taxon>
        <taxon>Incirrata</taxon>
        <taxon>Octopodidae</taxon>
        <taxon>Octopus</taxon>
    </lineage>
</organism>
<dbReference type="OrthoDB" id="422206at2759"/>
<accession>A0A0L8GW11</accession>
<evidence type="ECO:0000256" key="3">
    <source>
        <dbReference type="ARBA" id="ARBA00022989"/>
    </source>
</evidence>
<keyword evidence="4 5" id="KW-0472">Membrane</keyword>